<evidence type="ECO:0000256" key="1">
    <source>
        <dbReference type="ARBA" id="ARBA00011073"/>
    </source>
</evidence>
<name>A0A067DC63_CITSI</name>
<keyword evidence="5" id="KW-1185">Reference proteome</keyword>
<dbReference type="STRING" id="2711.A0A067DC63"/>
<dbReference type="InterPro" id="IPR041469">
    <property type="entry name" value="Subtilisin-like_FN3"/>
</dbReference>
<dbReference type="eggNOG" id="ENOG502QTDB">
    <property type="taxonomic scope" value="Eukaryota"/>
</dbReference>
<dbReference type="AlphaFoldDB" id="A0A067DC63"/>
<evidence type="ECO:0000256" key="2">
    <source>
        <dbReference type="ARBA" id="ARBA00022729"/>
    </source>
</evidence>
<dbReference type="InterPro" id="IPR045051">
    <property type="entry name" value="SBT"/>
</dbReference>
<evidence type="ECO:0000313" key="5">
    <source>
        <dbReference type="Proteomes" id="UP000027120"/>
    </source>
</evidence>
<evidence type="ECO:0000259" key="3">
    <source>
        <dbReference type="Pfam" id="PF17766"/>
    </source>
</evidence>
<comment type="similarity">
    <text evidence="1">Belongs to the peptidase S8 family.</text>
</comment>
<dbReference type="SMR" id="A0A067DC63"/>
<dbReference type="Pfam" id="PF17766">
    <property type="entry name" value="fn3_6"/>
    <property type="match status" value="1"/>
</dbReference>
<proteinExistence type="inferred from homology"/>
<protein>
    <recommendedName>
        <fullName evidence="3">Subtilisin-like protease fibronectin type-III domain-containing protein</fullName>
    </recommendedName>
</protein>
<dbReference type="PANTHER" id="PTHR10795">
    <property type="entry name" value="PROPROTEIN CONVERTASE SUBTILISIN/KEXIN"/>
    <property type="match status" value="1"/>
</dbReference>
<organism evidence="4 5">
    <name type="scientific">Citrus sinensis</name>
    <name type="common">Sweet orange</name>
    <name type="synonym">Citrus aurantium var. sinensis</name>
    <dbReference type="NCBI Taxonomy" id="2711"/>
    <lineage>
        <taxon>Eukaryota</taxon>
        <taxon>Viridiplantae</taxon>
        <taxon>Streptophyta</taxon>
        <taxon>Embryophyta</taxon>
        <taxon>Tracheophyta</taxon>
        <taxon>Spermatophyta</taxon>
        <taxon>Magnoliopsida</taxon>
        <taxon>eudicotyledons</taxon>
        <taxon>Gunneridae</taxon>
        <taxon>Pentapetalae</taxon>
        <taxon>rosids</taxon>
        <taxon>malvids</taxon>
        <taxon>Sapindales</taxon>
        <taxon>Rutaceae</taxon>
        <taxon>Aurantioideae</taxon>
        <taxon>Citrus</taxon>
    </lineage>
</organism>
<dbReference type="Proteomes" id="UP000027120">
    <property type="component" value="Unassembled WGS sequence"/>
</dbReference>
<reference evidence="4 5" key="1">
    <citation type="submission" date="2014-04" db="EMBL/GenBank/DDBJ databases">
        <authorList>
            <consortium name="International Citrus Genome Consortium"/>
            <person name="Gmitter F."/>
            <person name="Chen C."/>
            <person name="Farmerie W."/>
            <person name="Harkins T."/>
            <person name="Desany B."/>
            <person name="Mohiuddin M."/>
            <person name="Kodira C."/>
            <person name="Borodovsky M."/>
            <person name="Lomsadze A."/>
            <person name="Burns P."/>
            <person name="Jenkins J."/>
            <person name="Prochnik S."/>
            <person name="Shu S."/>
            <person name="Chapman J."/>
            <person name="Pitluck S."/>
            <person name="Schmutz J."/>
            <person name="Rokhsar D."/>
        </authorList>
    </citation>
    <scope>NUCLEOTIDE SEQUENCE</scope>
</reference>
<feature type="domain" description="Subtilisin-like protease fibronectin type-III" evidence="3">
    <location>
        <begin position="45"/>
        <end position="150"/>
    </location>
</feature>
<accession>A0A067DC63</accession>
<dbReference type="PaxDb" id="2711-XP_006487124.1"/>
<gene>
    <name evidence="4" type="ORF">CISIN_1g030998mg</name>
</gene>
<evidence type="ECO:0000313" key="4">
    <source>
        <dbReference type="EMBL" id="KDO36171.1"/>
    </source>
</evidence>
<keyword evidence="2" id="KW-0732">Signal</keyword>
<dbReference type="EMBL" id="KK795528">
    <property type="protein sequence ID" value="KDO36171.1"/>
    <property type="molecule type" value="Genomic_DNA"/>
</dbReference>
<sequence>MDPGLVYDIEIQDYLNYLCAMNYTSQQIRVVTGTSDFTCEHGNLDLNYPSFIIILNNSNTASFTFKRVLTNVADTRSTYTAAVKAPVGMTVTVEPATLSFAGKFSKAEFSLTVNINLGNAFSPKSNFLGNFGYLTWYEVKRKHTVRSPIVAAFANNSRGVTIVENIA</sequence>
<dbReference type="Gene3D" id="2.60.40.2310">
    <property type="match status" value="1"/>
</dbReference>